<dbReference type="EMBL" id="BAABJK010000006">
    <property type="protein sequence ID" value="GAA4971068.1"/>
    <property type="molecule type" value="Genomic_DNA"/>
</dbReference>
<dbReference type="PANTHER" id="PTHR30069">
    <property type="entry name" value="TONB-DEPENDENT OUTER MEMBRANE RECEPTOR"/>
    <property type="match status" value="1"/>
</dbReference>
<keyword evidence="16" id="KW-1185">Reference proteome</keyword>
<dbReference type="SUPFAM" id="SSF56935">
    <property type="entry name" value="Porins"/>
    <property type="match status" value="1"/>
</dbReference>
<evidence type="ECO:0000256" key="5">
    <source>
        <dbReference type="ARBA" id="ARBA00022729"/>
    </source>
</evidence>
<dbReference type="PROSITE" id="PS52016">
    <property type="entry name" value="TONB_DEPENDENT_REC_3"/>
    <property type="match status" value="1"/>
</dbReference>
<dbReference type="InterPro" id="IPR000531">
    <property type="entry name" value="Beta-barrel_TonB"/>
</dbReference>
<dbReference type="SUPFAM" id="SSF49464">
    <property type="entry name" value="Carboxypeptidase regulatory domain-like"/>
    <property type="match status" value="1"/>
</dbReference>
<keyword evidence="4 10" id="KW-0812">Transmembrane</keyword>
<dbReference type="InterPro" id="IPR008969">
    <property type="entry name" value="CarboxyPept-like_regulatory"/>
</dbReference>
<evidence type="ECO:0000256" key="11">
    <source>
        <dbReference type="RuleBase" id="RU003357"/>
    </source>
</evidence>
<evidence type="ECO:0000256" key="7">
    <source>
        <dbReference type="ARBA" id="ARBA00023136"/>
    </source>
</evidence>
<feature type="chain" id="PRO_5045628595" evidence="12">
    <location>
        <begin position="19"/>
        <end position="799"/>
    </location>
</feature>
<evidence type="ECO:0000256" key="1">
    <source>
        <dbReference type="ARBA" id="ARBA00004571"/>
    </source>
</evidence>
<evidence type="ECO:0000313" key="15">
    <source>
        <dbReference type="EMBL" id="GAA4971068.1"/>
    </source>
</evidence>
<comment type="caution">
    <text evidence="15">The sequence shown here is derived from an EMBL/GenBank/DDBJ whole genome shotgun (WGS) entry which is preliminary data.</text>
</comment>
<dbReference type="Gene3D" id="2.40.170.20">
    <property type="entry name" value="TonB-dependent receptor, beta-barrel domain"/>
    <property type="match status" value="1"/>
</dbReference>
<keyword evidence="5 12" id="KW-0732">Signal</keyword>
<evidence type="ECO:0000259" key="14">
    <source>
        <dbReference type="Pfam" id="PF07715"/>
    </source>
</evidence>
<evidence type="ECO:0000256" key="2">
    <source>
        <dbReference type="ARBA" id="ARBA00022448"/>
    </source>
</evidence>
<evidence type="ECO:0000256" key="6">
    <source>
        <dbReference type="ARBA" id="ARBA00023077"/>
    </source>
</evidence>
<feature type="domain" description="TonB-dependent receptor-like beta-barrel" evidence="13">
    <location>
        <begin position="356"/>
        <end position="768"/>
    </location>
</feature>
<keyword evidence="3 10" id="KW-1134">Transmembrane beta strand</keyword>
<keyword evidence="7 10" id="KW-0472">Membrane</keyword>
<dbReference type="RefSeq" id="WP_345168255.1">
    <property type="nucleotide sequence ID" value="NZ_BAABJK010000006.1"/>
</dbReference>
<keyword evidence="6 11" id="KW-0798">TonB box</keyword>
<dbReference type="InterPro" id="IPR012910">
    <property type="entry name" value="Plug_dom"/>
</dbReference>
<evidence type="ECO:0000256" key="10">
    <source>
        <dbReference type="PROSITE-ProRule" id="PRU01360"/>
    </source>
</evidence>
<evidence type="ECO:0000259" key="13">
    <source>
        <dbReference type="Pfam" id="PF00593"/>
    </source>
</evidence>
<feature type="signal peptide" evidence="12">
    <location>
        <begin position="1"/>
        <end position="18"/>
    </location>
</feature>
<evidence type="ECO:0000256" key="3">
    <source>
        <dbReference type="ARBA" id="ARBA00022452"/>
    </source>
</evidence>
<evidence type="ECO:0000256" key="9">
    <source>
        <dbReference type="ARBA" id="ARBA00023237"/>
    </source>
</evidence>
<keyword evidence="2 10" id="KW-0813">Transport</keyword>
<keyword evidence="9 10" id="KW-0998">Cell outer membrane</keyword>
<dbReference type="Proteomes" id="UP001501692">
    <property type="component" value="Unassembled WGS sequence"/>
</dbReference>
<dbReference type="Pfam" id="PF00593">
    <property type="entry name" value="TonB_dep_Rec_b-barrel"/>
    <property type="match status" value="1"/>
</dbReference>
<evidence type="ECO:0000256" key="12">
    <source>
        <dbReference type="SAM" id="SignalP"/>
    </source>
</evidence>
<keyword evidence="8 15" id="KW-0675">Receptor</keyword>
<sequence length="799" mass="90968">MKYYLLIMALCFFSIAHTQNCTYTFIGEVKDFHDSTPMSGATIFVETLNTYTTADINGKFSIKNLCNGKLTLVISHVGCETKSLEIDINGDTYKEINMEHHIEELLEVKISGNLTKKQTKTAQETVLNTEILERYSSLNLGDALKEVAGISSINTGNSIVKPIINGLHSSRILILNNNVRLQDQEWGVEHAPSVDINSAGQISVVKGSGGLAYGGDAIGGVIIIKPSNPILKDTLYGKTILGGQTNGRGFNFNTRLNKNYKSGWFAQFQASYKKNGDFKAPDYNLTNTGLDAKSISAQFGKKKIESGFEIYYSFLNNEVGILGASHIGSAFDLERAINSGQPLLINDFSYNINAPKQDITHHLVKASYYKRIQNFGKLNLQYDYQNNKRLEFDVRIGDRRNIPAIDLTLQTHTVLADINLDTNLNRKVNFGFMGRYQDNFANPDTGVRRLIPDYNKYDFGVYTTTEWRLKNDLVIDVGLRYDFNRIDAKKFYRKSRWEERNYDEDFSDIIIEELPTQFLTNPVFDYHNISMSAGVKYNFNENNQIIFNYSLASRPPNVSELFSDGLHHSAARFEIGDIRFDKEVANRVSLSYAYNTSKFNLVTEAFYNRISDFIYLRPFDFLLTVRGPFPLWEYQQTNAELLGLDISATYKLTDALEWQNKTAFTKGYDTKTELALIDIPSFNTLNKITYNNIAWYNFSASLKSELVFEQNEFPDFNFDVTNQLNGEVSTVDISSPPPTYHLLHFYSKATFPINEKTSLDVAFGVNNLLNTSYRNYLNRLRFFADDLGRNITLQIQINY</sequence>
<evidence type="ECO:0000313" key="16">
    <source>
        <dbReference type="Proteomes" id="UP001501692"/>
    </source>
</evidence>
<accession>A0ABP9HIA9</accession>
<dbReference type="Gene3D" id="2.170.130.10">
    <property type="entry name" value="TonB-dependent receptor, plug domain"/>
    <property type="match status" value="1"/>
</dbReference>
<comment type="similarity">
    <text evidence="10 11">Belongs to the TonB-dependent receptor family.</text>
</comment>
<dbReference type="PANTHER" id="PTHR30069:SF29">
    <property type="entry name" value="HEMOGLOBIN AND HEMOGLOBIN-HAPTOGLOBIN-BINDING PROTEIN 1-RELATED"/>
    <property type="match status" value="1"/>
</dbReference>
<dbReference type="Pfam" id="PF07715">
    <property type="entry name" value="Plug"/>
    <property type="match status" value="1"/>
</dbReference>
<dbReference type="InterPro" id="IPR039426">
    <property type="entry name" value="TonB-dep_rcpt-like"/>
</dbReference>
<protein>
    <submittedName>
        <fullName evidence="15">TonB-dependent receptor</fullName>
    </submittedName>
</protein>
<evidence type="ECO:0000256" key="8">
    <source>
        <dbReference type="ARBA" id="ARBA00023170"/>
    </source>
</evidence>
<dbReference type="InterPro" id="IPR036942">
    <property type="entry name" value="Beta-barrel_TonB_sf"/>
</dbReference>
<evidence type="ECO:0000256" key="4">
    <source>
        <dbReference type="ARBA" id="ARBA00022692"/>
    </source>
</evidence>
<dbReference type="Gene3D" id="2.60.40.1120">
    <property type="entry name" value="Carboxypeptidase-like, regulatory domain"/>
    <property type="match status" value="1"/>
</dbReference>
<dbReference type="Pfam" id="PF13715">
    <property type="entry name" value="CarbopepD_reg_2"/>
    <property type="match status" value="1"/>
</dbReference>
<feature type="domain" description="TonB-dependent receptor plug" evidence="14">
    <location>
        <begin position="117"/>
        <end position="221"/>
    </location>
</feature>
<dbReference type="InterPro" id="IPR037066">
    <property type="entry name" value="Plug_dom_sf"/>
</dbReference>
<reference evidence="16" key="1">
    <citation type="journal article" date="2019" name="Int. J. Syst. Evol. Microbiol.">
        <title>The Global Catalogue of Microorganisms (GCM) 10K type strain sequencing project: providing services to taxonomists for standard genome sequencing and annotation.</title>
        <authorList>
            <consortium name="The Broad Institute Genomics Platform"/>
            <consortium name="The Broad Institute Genome Sequencing Center for Infectious Disease"/>
            <person name="Wu L."/>
            <person name="Ma J."/>
        </authorList>
    </citation>
    <scope>NUCLEOTIDE SEQUENCE [LARGE SCALE GENOMIC DNA]</scope>
    <source>
        <strain evidence="16">JCM 18287</strain>
    </source>
</reference>
<gene>
    <name evidence="15" type="ORF">GCM10023315_21330</name>
</gene>
<proteinExistence type="inferred from homology"/>
<organism evidence="15 16">
    <name type="scientific">Algibacter aquimarinus</name>
    <dbReference type="NCBI Taxonomy" id="1136748"/>
    <lineage>
        <taxon>Bacteria</taxon>
        <taxon>Pseudomonadati</taxon>
        <taxon>Bacteroidota</taxon>
        <taxon>Flavobacteriia</taxon>
        <taxon>Flavobacteriales</taxon>
        <taxon>Flavobacteriaceae</taxon>
        <taxon>Algibacter</taxon>
    </lineage>
</organism>
<name>A0ABP9HIA9_9FLAO</name>
<comment type="subcellular location">
    <subcellularLocation>
        <location evidence="1 10">Cell outer membrane</location>
        <topology evidence="1 10">Multi-pass membrane protein</topology>
    </subcellularLocation>
</comment>